<comment type="function">
    <text evidence="1">Catalyzes the oxidative phosphorylation of glyceraldehyde 3-phosphate (G3P) to 1,3-bisphosphoglycerate (BPG) using the cofactor NAD. The first reaction step involves the formation of a hemiacetal intermediate between G3P and a cysteine residue, and this hemiacetal intermediate is then oxidized to a thioester, with concomitant reduction of NAD to NADH. The reduced NADH is then exchanged with the second NAD, and the thioester is attacked by a nucleophilic inorganic phosphate to produce BPG.</text>
</comment>
<feature type="binding site" evidence="9">
    <location>
        <position position="182"/>
    </location>
    <ligand>
        <name>D-glyceraldehyde 3-phosphate</name>
        <dbReference type="ChEBI" id="CHEBI:59776"/>
    </ligand>
</feature>
<evidence type="ECO:0000256" key="13">
    <source>
        <dbReference type="RuleBase" id="RU361160"/>
    </source>
</evidence>
<feature type="binding site" evidence="9">
    <location>
        <begin position="211"/>
        <end position="212"/>
    </location>
    <ligand>
        <name>D-glyceraldehyde 3-phosphate</name>
        <dbReference type="ChEBI" id="CHEBI:59776"/>
    </ligand>
</feature>
<dbReference type="OrthoDB" id="9803304at2"/>
<dbReference type="InterPro" id="IPR020831">
    <property type="entry name" value="GlycerAld/Erythrose_P_DH"/>
</dbReference>
<dbReference type="GO" id="GO:0004365">
    <property type="term" value="F:glyceraldehyde-3-phosphate dehydrogenase (NAD+) (phosphorylating) activity"/>
    <property type="evidence" value="ECO:0007669"/>
    <property type="project" value="UniProtKB-EC"/>
</dbReference>
<feature type="site" description="Activates thiol group during catalysis" evidence="11">
    <location>
        <position position="179"/>
    </location>
</feature>
<evidence type="ECO:0000256" key="8">
    <source>
        <dbReference type="PIRSR" id="PIRSR000149-1"/>
    </source>
</evidence>
<sequence length="337" mass="36132">MSKIKIGINGFGRIGRLVFRAAQNFDNVEIVGINDLVDVDYMAYMLKYDSTHGRFDGTVEVKDGKLIVNGSAIRVTAERNPADLKWSDIGAEYIVESTGLFLTKESAEGHIKAGAKKVVMSAPSKDDTPMFVCGVNLDKYTKDMNFVSNASCTTNCLAPIAKVLNDKFGIVEGLMTTVHATTATQKTVDGPSMKDWRGGRGAGQNIIPSSTGAAKAVGKVIPALNGKLTGMAFRVPTPNVSVVDLTCRLEKAASYAEICAAMKAASEGELNGVLGYTEEAVVSNDFLGEVKTSVFDADAGISLNDNFVKVVSWYDNEMGYSTKVVELIQHMNKVDKA</sequence>
<reference evidence="15 16" key="1">
    <citation type="submission" date="2019-03" db="EMBL/GenBank/DDBJ databases">
        <title>Genomic Encyclopedia of Type Strains, Phase IV (KMG-IV): sequencing the most valuable type-strain genomes for metagenomic binning, comparative biology and taxonomic classification.</title>
        <authorList>
            <person name="Goeker M."/>
        </authorList>
    </citation>
    <scope>NUCLEOTIDE SEQUENCE [LARGE SCALE GENOMIC DNA]</scope>
    <source>
        <strain evidence="15 16">DSM 24179</strain>
    </source>
</reference>
<dbReference type="Pfam" id="PF02800">
    <property type="entry name" value="Gp_dh_C"/>
    <property type="match status" value="1"/>
</dbReference>
<gene>
    <name evidence="15" type="ORF">EV194_110105</name>
</gene>
<dbReference type="Pfam" id="PF00044">
    <property type="entry name" value="Gp_dh_N"/>
    <property type="match status" value="1"/>
</dbReference>
<dbReference type="FunFam" id="3.40.50.720:FF:000020">
    <property type="entry name" value="Glyceraldehyde-3-phosphate dehydrogenase"/>
    <property type="match status" value="1"/>
</dbReference>
<feature type="binding site" evidence="10">
    <location>
        <begin position="13"/>
        <end position="14"/>
    </location>
    <ligand>
        <name>NAD(+)</name>
        <dbReference type="ChEBI" id="CHEBI:57540"/>
    </ligand>
</feature>
<keyword evidence="10" id="KW-0547">Nucleotide-binding</keyword>
<evidence type="ECO:0000256" key="6">
    <source>
        <dbReference type="ARBA" id="ARBA00023152"/>
    </source>
</evidence>
<accession>A0A4R2GFX5</accession>
<dbReference type="PANTHER" id="PTHR10836:SF76">
    <property type="entry name" value="GLYCERALDEHYDE-3-PHOSPHATE DEHYDROGENASE-RELATED"/>
    <property type="match status" value="1"/>
</dbReference>
<dbReference type="Gene3D" id="3.40.50.720">
    <property type="entry name" value="NAD(P)-binding Rossmann-like Domain"/>
    <property type="match status" value="1"/>
</dbReference>
<dbReference type="NCBIfam" id="TIGR01534">
    <property type="entry name" value="GAPDH-I"/>
    <property type="match status" value="1"/>
</dbReference>
<evidence type="ECO:0000256" key="9">
    <source>
        <dbReference type="PIRSR" id="PIRSR000149-2"/>
    </source>
</evidence>
<dbReference type="Gene3D" id="3.30.360.10">
    <property type="entry name" value="Dihydrodipicolinate Reductase, domain 2"/>
    <property type="match status" value="1"/>
</dbReference>
<evidence type="ECO:0000256" key="4">
    <source>
        <dbReference type="ARBA" id="ARBA00023002"/>
    </source>
</evidence>
<evidence type="ECO:0000313" key="16">
    <source>
        <dbReference type="Proteomes" id="UP000295221"/>
    </source>
</evidence>
<dbReference type="CDD" id="cd18126">
    <property type="entry name" value="GAPDH_I_C"/>
    <property type="match status" value="1"/>
</dbReference>
<dbReference type="PRINTS" id="PR00078">
    <property type="entry name" value="G3PDHDRGNASE"/>
</dbReference>
<dbReference type="InterPro" id="IPR020828">
    <property type="entry name" value="GlycerAld_3-P_DH_NAD(P)-bd"/>
</dbReference>
<evidence type="ECO:0000259" key="14">
    <source>
        <dbReference type="SMART" id="SM00846"/>
    </source>
</evidence>
<keyword evidence="5 10" id="KW-0520">NAD</keyword>
<evidence type="ECO:0000256" key="5">
    <source>
        <dbReference type="ARBA" id="ARBA00023027"/>
    </source>
</evidence>
<dbReference type="InterPro" id="IPR020829">
    <property type="entry name" value="GlycerAld_3-P_DH_cat"/>
</dbReference>
<comment type="catalytic activity">
    <reaction evidence="7">
        <text>D-glyceraldehyde 3-phosphate + phosphate + NAD(+) = (2R)-3-phospho-glyceroyl phosphate + NADH + H(+)</text>
        <dbReference type="Rhea" id="RHEA:10300"/>
        <dbReference type="ChEBI" id="CHEBI:15378"/>
        <dbReference type="ChEBI" id="CHEBI:43474"/>
        <dbReference type="ChEBI" id="CHEBI:57540"/>
        <dbReference type="ChEBI" id="CHEBI:57604"/>
        <dbReference type="ChEBI" id="CHEBI:57945"/>
        <dbReference type="ChEBI" id="CHEBI:59776"/>
        <dbReference type="EC" id="1.2.1.12"/>
    </reaction>
</comment>
<dbReference type="SUPFAM" id="SSF51735">
    <property type="entry name" value="NAD(P)-binding Rossmann-fold domains"/>
    <property type="match status" value="1"/>
</dbReference>
<dbReference type="GO" id="GO:0006006">
    <property type="term" value="P:glucose metabolic process"/>
    <property type="evidence" value="ECO:0007669"/>
    <property type="project" value="InterPro"/>
</dbReference>
<dbReference type="EC" id="1.2.1.-" evidence="13"/>
<evidence type="ECO:0000313" key="15">
    <source>
        <dbReference type="EMBL" id="TCO07102.1"/>
    </source>
</evidence>
<dbReference type="PANTHER" id="PTHR10836">
    <property type="entry name" value="GLYCERALDEHYDE 3-PHOSPHATE DEHYDROGENASE"/>
    <property type="match status" value="1"/>
</dbReference>
<evidence type="ECO:0000256" key="11">
    <source>
        <dbReference type="PIRSR" id="PIRSR000149-4"/>
    </source>
</evidence>
<feature type="binding site" evidence="9">
    <location>
        <begin position="151"/>
        <end position="153"/>
    </location>
    <ligand>
        <name>D-glyceraldehyde 3-phosphate</name>
        <dbReference type="ChEBI" id="CHEBI:59776"/>
    </ligand>
</feature>
<evidence type="ECO:0000256" key="12">
    <source>
        <dbReference type="RuleBase" id="RU000397"/>
    </source>
</evidence>
<proteinExistence type="inferred from homology"/>
<evidence type="ECO:0000256" key="3">
    <source>
        <dbReference type="ARBA" id="ARBA00011881"/>
    </source>
</evidence>
<dbReference type="InterPro" id="IPR020830">
    <property type="entry name" value="GlycerAld_3-P_DH_AS"/>
</dbReference>
<feature type="binding site" evidence="10">
    <location>
        <position position="121"/>
    </location>
    <ligand>
        <name>NAD(+)</name>
        <dbReference type="ChEBI" id="CHEBI:57540"/>
    </ligand>
</feature>
<keyword evidence="4 13" id="KW-0560">Oxidoreductase</keyword>
<keyword evidence="6" id="KW-0324">Glycolysis</keyword>
<feature type="domain" description="Glyceraldehyde 3-phosphate dehydrogenase NAD(P) binding" evidence="14">
    <location>
        <begin position="4"/>
        <end position="152"/>
    </location>
</feature>
<dbReference type="FunFam" id="3.30.360.10:FF:000001">
    <property type="entry name" value="Glyceraldehyde-3-phosphate dehydrogenase"/>
    <property type="match status" value="1"/>
</dbReference>
<evidence type="ECO:0000256" key="2">
    <source>
        <dbReference type="ARBA" id="ARBA00007406"/>
    </source>
</evidence>
<comment type="subunit">
    <text evidence="3">Homotetramer.</text>
</comment>
<dbReference type="SMART" id="SM00846">
    <property type="entry name" value="Gp_dh_N"/>
    <property type="match status" value="1"/>
</dbReference>
<dbReference type="CDD" id="cd05214">
    <property type="entry name" value="GAPDH_I_N"/>
    <property type="match status" value="1"/>
</dbReference>
<organism evidence="15 16">
    <name type="scientific">Natronoflexus pectinivorans</name>
    <dbReference type="NCBI Taxonomy" id="682526"/>
    <lineage>
        <taxon>Bacteria</taxon>
        <taxon>Pseudomonadati</taxon>
        <taxon>Bacteroidota</taxon>
        <taxon>Bacteroidia</taxon>
        <taxon>Marinilabiliales</taxon>
        <taxon>Marinilabiliaceae</taxon>
        <taxon>Natronoflexus</taxon>
    </lineage>
</organism>
<dbReference type="InterPro" id="IPR036291">
    <property type="entry name" value="NAD(P)-bd_dom_sf"/>
</dbReference>
<evidence type="ECO:0000256" key="1">
    <source>
        <dbReference type="ARBA" id="ARBA00003501"/>
    </source>
</evidence>
<feature type="active site" description="Nucleophile" evidence="8">
    <location>
        <position position="152"/>
    </location>
</feature>
<dbReference type="AlphaFoldDB" id="A0A4R2GFX5"/>
<dbReference type="GO" id="GO:0050661">
    <property type="term" value="F:NADP binding"/>
    <property type="evidence" value="ECO:0007669"/>
    <property type="project" value="InterPro"/>
</dbReference>
<dbReference type="PIRSF" id="PIRSF000149">
    <property type="entry name" value="GAP_DH"/>
    <property type="match status" value="1"/>
</dbReference>
<dbReference type="GO" id="GO:0051287">
    <property type="term" value="F:NAD binding"/>
    <property type="evidence" value="ECO:0007669"/>
    <property type="project" value="InterPro"/>
</dbReference>
<feature type="binding site" evidence="9">
    <location>
        <position position="234"/>
    </location>
    <ligand>
        <name>D-glyceraldehyde 3-phosphate</name>
        <dbReference type="ChEBI" id="CHEBI:59776"/>
    </ligand>
</feature>
<feature type="binding site" evidence="10">
    <location>
        <position position="79"/>
    </location>
    <ligand>
        <name>NAD(+)</name>
        <dbReference type="ChEBI" id="CHEBI:57540"/>
    </ligand>
</feature>
<dbReference type="RefSeq" id="WP_132434437.1">
    <property type="nucleotide sequence ID" value="NZ_SLWK01000010.1"/>
</dbReference>
<dbReference type="PROSITE" id="PS00071">
    <property type="entry name" value="GAPDH"/>
    <property type="match status" value="1"/>
</dbReference>
<dbReference type="GO" id="GO:0006096">
    <property type="term" value="P:glycolytic process"/>
    <property type="evidence" value="ECO:0007669"/>
    <property type="project" value="UniProtKB-KW"/>
</dbReference>
<keyword evidence="16" id="KW-1185">Reference proteome</keyword>
<feature type="binding site" evidence="10">
    <location>
        <position position="35"/>
    </location>
    <ligand>
        <name>NAD(+)</name>
        <dbReference type="ChEBI" id="CHEBI:57540"/>
    </ligand>
</feature>
<evidence type="ECO:0000256" key="7">
    <source>
        <dbReference type="ARBA" id="ARBA00047698"/>
    </source>
</evidence>
<dbReference type="EMBL" id="SLWK01000010">
    <property type="protein sequence ID" value="TCO07102.1"/>
    <property type="molecule type" value="Genomic_DNA"/>
</dbReference>
<dbReference type="SUPFAM" id="SSF55347">
    <property type="entry name" value="Glyceraldehyde-3-phosphate dehydrogenase-like, C-terminal domain"/>
    <property type="match status" value="1"/>
</dbReference>
<feature type="binding site" evidence="10">
    <location>
        <position position="316"/>
    </location>
    <ligand>
        <name>NAD(+)</name>
        <dbReference type="ChEBI" id="CHEBI:57540"/>
    </ligand>
</feature>
<dbReference type="InterPro" id="IPR006424">
    <property type="entry name" value="Glyceraldehyde-3-P_DH_1"/>
</dbReference>
<protein>
    <recommendedName>
        <fullName evidence="13">Glyceraldehyde-3-phosphate dehydrogenase</fullName>
        <ecNumber evidence="13">1.2.1.-</ecNumber>
    </recommendedName>
</protein>
<name>A0A4R2GFX5_9BACT</name>
<comment type="caution">
    <text evidence="15">The sequence shown here is derived from an EMBL/GenBank/DDBJ whole genome shotgun (WGS) entry which is preliminary data.</text>
</comment>
<evidence type="ECO:0000256" key="10">
    <source>
        <dbReference type="PIRSR" id="PIRSR000149-3"/>
    </source>
</evidence>
<dbReference type="Proteomes" id="UP000295221">
    <property type="component" value="Unassembled WGS sequence"/>
</dbReference>
<comment type="similarity">
    <text evidence="2 12">Belongs to the glyceraldehyde-3-phosphate dehydrogenase family.</text>
</comment>